<evidence type="ECO:0000256" key="2">
    <source>
        <dbReference type="ARBA" id="ARBA00004067"/>
    </source>
</evidence>
<dbReference type="Gene3D" id="1.10.150.20">
    <property type="entry name" value="5' to 3' exonuclease, C-terminal subdomain"/>
    <property type="match status" value="2"/>
</dbReference>
<dbReference type="InterPro" id="IPR010994">
    <property type="entry name" value="RuvA_2-like"/>
</dbReference>
<proteinExistence type="inferred from homology"/>
<evidence type="ECO:0000256" key="9">
    <source>
        <dbReference type="ARBA" id="ARBA00022833"/>
    </source>
</evidence>
<evidence type="ECO:0000313" key="17">
    <source>
        <dbReference type="Proteomes" id="UP000228528"/>
    </source>
</evidence>
<evidence type="ECO:0000256" key="13">
    <source>
        <dbReference type="ARBA" id="ARBA00034005"/>
    </source>
</evidence>
<dbReference type="EMBL" id="PFBW01000128">
    <property type="protein sequence ID" value="PIR77355.1"/>
    <property type="molecule type" value="Genomic_DNA"/>
</dbReference>
<dbReference type="GO" id="GO:0006260">
    <property type="term" value="P:DNA replication"/>
    <property type="evidence" value="ECO:0007669"/>
    <property type="project" value="UniProtKB-KW"/>
</dbReference>
<dbReference type="AlphaFoldDB" id="A0A2M6P0V8"/>
<dbReference type="InterPro" id="IPR033136">
    <property type="entry name" value="DNA_ligase_CS"/>
</dbReference>
<evidence type="ECO:0000256" key="3">
    <source>
        <dbReference type="ARBA" id="ARBA00012722"/>
    </source>
</evidence>
<evidence type="ECO:0000256" key="5">
    <source>
        <dbReference type="ARBA" id="ARBA00022598"/>
    </source>
</evidence>
<evidence type="ECO:0000256" key="6">
    <source>
        <dbReference type="ARBA" id="ARBA00022705"/>
    </source>
</evidence>
<evidence type="ECO:0000313" key="16">
    <source>
        <dbReference type="EMBL" id="PIR77355.1"/>
    </source>
</evidence>
<comment type="cofactor">
    <cofactor evidence="1">
        <name>Mg(2+)</name>
        <dbReference type="ChEBI" id="CHEBI:18420"/>
    </cofactor>
</comment>
<reference evidence="17" key="1">
    <citation type="submission" date="2017-09" db="EMBL/GenBank/DDBJ databases">
        <title>Depth-based differentiation of microbial function through sediment-hosted aquifers and enrichment of novel symbionts in the deep terrestrial subsurface.</title>
        <authorList>
            <person name="Probst A.J."/>
            <person name="Ladd B."/>
            <person name="Jarett J.K."/>
            <person name="Geller-Mcgrath D.E."/>
            <person name="Sieber C.M.K."/>
            <person name="Emerson J.B."/>
            <person name="Anantharaman K."/>
            <person name="Thomas B.C."/>
            <person name="Malmstrom R."/>
            <person name="Stieglmeier M."/>
            <person name="Klingl A."/>
            <person name="Woyke T."/>
            <person name="Ryan C.M."/>
            <person name="Banfield J.F."/>
        </authorList>
    </citation>
    <scope>NUCLEOTIDE SEQUENCE [LARGE SCALE GENOMIC DNA]</scope>
</reference>
<dbReference type="Proteomes" id="UP000228528">
    <property type="component" value="Unassembled WGS sequence"/>
</dbReference>
<organism evidence="16 17">
    <name type="scientific">Candidatus Magasanikbacteria bacterium CG10_big_fil_rev_8_21_14_0_10_38_6</name>
    <dbReference type="NCBI Taxonomy" id="1974647"/>
    <lineage>
        <taxon>Bacteria</taxon>
        <taxon>Candidatus Magasanikiibacteriota</taxon>
    </lineage>
</organism>
<comment type="similarity">
    <text evidence="14">Belongs to the NAD-dependent DNA ligase family. LigA subfamily.</text>
</comment>
<dbReference type="GO" id="GO:0006281">
    <property type="term" value="P:DNA repair"/>
    <property type="evidence" value="ECO:0007669"/>
    <property type="project" value="UniProtKB-KW"/>
</dbReference>
<dbReference type="Gene3D" id="3.40.50.10190">
    <property type="entry name" value="BRCT domain"/>
    <property type="match status" value="1"/>
</dbReference>
<dbReference type="EC" id="6.5.1.2" evidence="3"/>
<dbReference type="SMART" id="SM00292">
    <property type="entry name" value="BRCT"/>
    <property type="match status" value="1"/>
</dbReference>
<dbReference type="SMART" id="SM00278">
    <property type="entry name" value="HhH1"/>
    <property type="match status" value="3"/>
</dbReference>
<dbReference type="InterPro" id="IPR036420">
    <property type="entry name" value="BRCT_dom_sf"/>
</dbReference>
<dbReference type="SUPFAM" id="SSF50249">
    <property type="entry name" value="Nucleic acid-binding proteins"/>
    <property type="match status" value="1"/>
</dbReference>
<dbReference type="CDD" id="cd17748">
    <property type="entry name" value="BRCT_DNA_ligase_like"/>
    <property type="match status" value="1"/>
</dbReference>
<evidence type="ECO:0000259" key="15">
    <source>
        <dbReference type="PROSITE" id="PS50172"/>
    </source>
</evidence>
<dbReference type="Pfam" id="PF03120">
    <property type="entry name" value="OB_DNA_ligase"/>
    <property type="match status" value="1"/>
</dbReference>
<evidence type="ECO:0000256" key="11">
    <source>
        <dbReference type="ARBA" id="ARBA00023027"/>
    </source>
</evidence>
<keyword evidence="11" id="KW-0520">NAD</keyword>
<evidence type="ECO:0000256" key="10">
    <source>
        <dbReference type="ARBA" id="ARBA00022842"/>
    </source>
</evidence>
<dbReference type="InterPro" id="IPR012340">
    <property type="entry name" value="NA-bd_OB-fold"/>
</dbReference>
<name>A0A2M6P0V8_9BACT</name>
<dbReference type="Pfam" id="PF12826">
    <property type="entry name" value="HHH_2"/>
    <property type="match status" value="1"/>
</dbReference>
<comment type="function">
    <text evidence="2">DNA ligase that catalyzes the formation of phosphodiester linkages between 5'-phosphoryl and 3'-hydroxyl groups in double-stranded DNA using NAD as a coenzyme and as the energy source for the reaction. It is essential for DNA replication and repair of damaged DNA.</text>
</comment>
<keyword evidence="6" id="KW-0235">DNA replication</keyword>
<evidence type="ECO:0000256" key="1">
    <source>
        <dbReference type="ARBA" id="ARBA00001946"/>
    </source>
</evidence>
<dbReference type="Pfam" id="PF00533">
    <property type="entry name" value="BRCT"/>
    <property type="match status" value="1"/>
</dbReference>
<dbReference type="InterPro" id="IPR004150">
    <property type="entry name" value="NAD_DNA_ligase_OB"/>
</dbReference>
<dbReference type="InterPro" id="IPR003583">
    <property type="entry name" value="Hlx-hairpin-Hlx_DNA-bd_motif"/>
</dbReference>
<dbReference type="InterPro" id="IPR041663">
    <property type="entry name" value="DisA/LigA_HHH"/>
</dbReference>
<dbReference type="SMART" id="SM00532">
    <property type="entry name" value="LIGANc"/>
    <property type="match status" value="1"/>
</dbReference>
<feature type="domain" description="BRCT" evidence="15">
    <location>
        <begin position="270"/>
        <end position="355"/>
    </location>
</feature>
<sequence>KEVYWQVGRTGVVTPVAHMEPVQLAGTTVTHATLHNYDEINRLDLRVGDTVVVEKAGDIIPKIIRVLDKLRTGKEKKIKEPITDPYGNPLERREIQGKNGNKSVGLYTTNMESVAIQKQRIIHFVSKKAMNIDGLGEKVAIQLIDTGLIQTVADIFTLTKEDIISLEGFKDKSSENLIQAIQNAKNVTLPKFIFSLGIHHVGEETAIALANHFQSLTNIMNASQEELNEINDVGPRVAESITLYFSDKKNQDMLNKLQANGLHILLQSQKNTNVLKGKTFVLTGTLHTMTRDEAKEQIRIDGGNVSGSVSKKTDYLVSGENSGSKYEKALSLGVEIINEQTFRELLEKEKTTRNE</sequence>
<keyword evidence="5 16" id="KW-0436">Ligase</keyword>
<evidence type="ECO:0000256" key="8">
    <source>
        <dbReference type="ARBA" id="ARBA00022763"/>
    </source>
</evidence>
<keyword evidence="8" id="KW-0227">DNA damage</keyword>
<comment type="caution">
    <text evidence="16">The sequence shown here is derived from an EMBL/GenBank/DDBJ whole genome shotgun (WGS) entry which is preliminary data.</text>
</comment>
<dbReference type="FunFam" id="2.40.50.140:FF:000012">
    <property type="entry name" value="DNA ligase"/>
    <property type="match status" value="1"/>
</dbReference>
<evidence type="ECO:0000256" key="7">
    <source>
        <dbReference type="ARBA" id="ARBA00022723"/>
    </source>
</evidence>
<gene>
    <name evidence="16" type="ORF">COU30_02875</name>
</gene>
<comment type="catalytic activity">
    <reaction evidence="13">
        <text>NAD(+) + (deoxyribonucleotide)n-3'-hydroxyl + 5'-phospho-(deoxyribonucleotide)m = (deoxyribonucleotide)n+m + AMP + beta-nicotinamide D-nucleotide.</text>
        <dbReference type="EC" id="6.5.1.2"/>
    </reaction>
</comment>
<evidence type="ECO:0000256" key="14">
    <source>
        <dbReference type="ARBA" id="ARBA00060881"/>
    </source>
</evidence>
<keyword evidence="7" id="KW-0479">Metal-binding</keyword>
<accession>A0A2M6P0V8</accession>
<dbReference type="Gene3D" id="2.40.50.140">
    <property type="entry name" value="Nucleic acid-binding proteins"/>
    <property type="match status" value="1"/>
</dbReference>
<evidence type="ECO:0000256" key="12">
    <source>
        <dbReference type="ARBA" id="ARBA00023204"/>
    </source>
</evidence>
<evidence type="ECO:0000256" key="4">
    <source>
        <dbReference type="ARBA" id="ARBA00013308"/>
    </source>
</evidence>
<keyword evidence="9" id="KW-0862">Zinc</keyword>
<dbReference type="SUPFAM" id="SSF52113">
    <property type="entry name" value="BRCT domain"/>
    <property type="match status" value="1"/>
</dbReference>
<dbReference type="GO" id="GO:0003677">
    <property type="term" value="F:DNA binding"/>
    <property type="evidence" value="ECO:0007669"/>
    <property type="project" value="InterPro"/>
</dbReference>
<dbReference type="FunFam" id="1.10.150.20:FF:000007">
    <property type="entry name" value="DNA ligase"/>
    <property type="match status" value="1"/>
</dbReference>
<dbReference type="PROSITE" id="PS01056">
    <property type="entry name" value="DNA_LIGASE_N2"/>
    <property type="match status" value="1"/>
</dbReference>
<dbReference type="SUPFAM" id="SSF47781">
    <property type="entry name" value="RuvA domain 2-like"/>
    <property type="match status" value="1"/>
</dbReference>
<dbReference type="PROSITE" id="PS50172">
    <property type="entry name" value="BRCT"/>
    <property type="match status" value="1"/>
</dbReference>
<dbReference type="NCBIfam" id="NF005932">
    <property type="entry name" value="PRK07956.1"/>
    <property type="match status" value="1"/>
</dbReference>
<dbReference type="GO" id="GO:0003911">
    <property type="term" value="F:DNA ligase (NAD+) activity"/>
    <property type="evidence" value="ECO:0007669"/>
    <property type="project" value="UniProtKB-EC"/>
</dbReference>
<protein>
    <recommendedName>
        <fullName evidence="4">DNA ligase</fullName>
        <ecNumber evidence="3">6.5.1.2</ecNumber>
    </recommendedName>
</protein>
<dbReference type="InterPro" id="IPR013840">
    <property type="entry name" value="DNAligase_N"/>
</dbReference>
<feature type="non-terminal residue" evidence="16">
    <location>
        <position position="1"/>
    </location>
</feature>
<dbReference type="FunFam" id="1.10.150.20:FF:000006">
    <property type="entry name" value="DNA ligase"/>
    <property type="match status" value="1"/>
</dbReference>
<keyword evidence="12" id="KW-0234">DNA repair</keyword>
<dbReference type="GO" id="GO:0046872">
    <property type="term" value="F:metal ion binding"/>
    <property type="evidence" value="ECO:0007669"/>
    <property type="project" value="UniProtKB-KW"/>
</dbReference>
<dbReference type="InterPro" id="IPR001357">
    <property type="entry name" value="BRCT_dom"/>
</dbReference>
<dbReference type="Pfam" id="PF14520">
    <property type="entry name" value="HHH_5"/>
    <property type="match status" value="1"/>
</dbReference>
<keyword evidence="10" id="KW-0460">Magnesium</keyword>